<dbReference type="Proteomes" id="UP000265703">
    <property type="component" value="Unassembled WGS sequence"/>
</dbReference>
<sequence length="192" mass="22627">MAFLNKICKNKIGIQKSSINKKEKSKKSSKLSQLSQLSLRIIISKPKNIHKRRKIQHNTKLYERRKSYSKDDLITVIPSQENIKARSRSHSISYNSTSTFNSTLTPDKKTWRPVKNINIKANVFWGEEYKKEQINLSISRTNSYNSFKNILSKKLGYEIPNDFAILYHTRRKHLLLWRDDIEITIVKKSIIY</sequence>
<protein>
    <submittedName>
        <fullName evidence="1">Uncharacterized protein</fullName>
    </submittedName>
</protein>
<name>A0A397T6C9_9GLOM</name>
<organism evidence="1 2">
    <name type="scientific">Glomus cerebriforme</name>
    <dbReference type="NCBI Taxonomy" id="658196"/>
    <lineage>
        <taxon>Eukaryota</taxon>
        <taxon>Fungi</taxon>
        <taxon>Fungi incertae sedis</taxon>
        <taxon>Mucoromycota</taxon>
        <taxon>Glomeromycotina</taxon>
        <taxon>Glomeromycetes</taxon>
        <taxon>Glomerales</taxon>
        <taxon>Glomeraceae</taxon>
        <taxon>Glomus</taxon>
    </lineage>
</organism>
<evidence type="ECO:0000313" key="1">
    <source>
        <dbReference type="EMBL" id="RIA90671.1"/>
    </source>
</evidence>
<dbReference type="OrthoDB" id="2352742at2759"/>
<dbReference type="AlphaFoldDB" id="A0A397T6C9"/>
<gene>
    <name evidence="1" type="ORF">C1645_823045</name>
</gene>
<proteinExistence type="predicted"/>
<reference evidence="1 2" key="1">
    <citation type="submission" date="2018-06" db="EMBL/GenBank/DDBJ databases">
        <title>Comparative genomics reveals the genomic features of Rhizophagus irregularis, R. cerebriforme, R. diaphanum and Gigaspora rosea, and their symbiotic lifestyle signature.</title>
        <authorList>
            <person name="Morin E."/>
            <person name="San Clemente H."/>
            <person name="Chen E.C.H."/>
            <person name="De La Providencia I."/>
            <person name="Hainaut M."/>
            <person name="Kuo A."/>
            <person name="Kohler A."/>
            <person name="Murat C."/>
            <person name="Tang N."/>
            <person name="Roy S."/>
            <person name="Loubradou J."/>
            <person name="Henrissat B."/>
            <person name="Grigoriev I.V."/>
            <person name="Corradi N."/>
            <person name="Roux C."/>
            <person name="Martin F.M."/>
        </authorList>
    </citation>
    <scope>NUCLEOTIDE SEQUENCE [LARGE SCALE GENOMIC DNA]</scope>
    <source>
        <strain evidence="1 2">DAOM 227022</strain>
    </source>
</reference>
<dbReference type="EMBL" id="QKYT01000174">
    <property type="protein sequence ID" value="RIA90671.1"/>
    <property type="molecule type" value="Genomic_DNA"/>
</dbReference>
<comment type="caution">
    <text evidence="1">The sequence shown here is derived from an EMBL/GenBank/DDBJ whole genome shotgun (WGS) entry which is preliminary data.</text>
</comment>
<evidence type="ECO:0000313" key="2">
    <source>
        <dbReference type="Proteomes" id="UP000265703"/>
    </source>
</evidence>
<accession>A0A397T6C9</accession>
<keyword evidence="2" id="KW-1185">Reference proteome</keyword>